<dbReference type="EMBL" id="BPLR01018570">
    <property type="protein sequence ID" value="GIZ00630.1"/>
    <property type="molecule type" value="Genomic_DNA"/>
</dbReference>
<dbReference type="Proteomes" id="UP001054945">
    <property type="component" value="Unassembled WGS sequence"/>
</dbReference>
<dbReference type="AlphaFoldDB" id="A0AAV4Y0W9"/>
<evidence type="ECO:0000313" key="1">
    <source>
        <dbReference type="EMBL" id="GIZ00630.1"/>
    </source>
</evidence>
<organism evidence="1 2">
    <name type="scientific">Caerostris extrusa</name>
    <name type="common">Bark spider</name>
    <name type="synonym">Caerostris bankana</name>
    <dbReference type="NCBI Taxonomy" id="172846"/>
    <lineage>
        <taxon>Eukaryota</taxon>
        <taxon>Metazoa</taxon>
        <taxon>Ecdysozoa</taxon>
        <taxon>Arthropoda</taxon>
        <taxon>Chelicerata</taxon>
        <taxon>Arachnida</taxon>
        <taxon>Araneae</taxon>
        <taxon>Araneomorphae</taxon>
        <taxon>Entelegynae</taxon>
        <taxon>Araneoidea</taxon>
        <taxon>Araneidae</taxon>
        <taxon>Caerostris</taxon>
    </lineage>
</organism>
<reference evidence="1 2" key="1">
    <citation type="submission" date="2021-06" db="EMBL/GenBank/DDBJ databases">
        <title>Caerostris extrusa draft genome.</title>
        <authorList>
            <person name="Kono N."/>
            <person name="Arakawa K."/>
        </authorList>
    </citation>
    <scope>NUCLEOTIDE SEQUENCE [LARGE SCALE GENOMIC DNA]</scope>
</reference>
<proteinExistence type="predicted"/>
<comment type="caution">
    <text evidence="1">The sequence shown here is derived from an EMBL/GenBank/DDBJ whole genome shotgun (WGS) entry which is preliminary data.</text>
</comment>
<protein>
    <submittedName>
        <fullName evidence="1">Uncharacterized protein</fullName>
    </submittedName>
</protein>
<sequence>MKGARHLEFVGFNVNLTGEGTVVQEIPGRPQKTTTLPEEGRPENNNALRSLMLQRFCRYKEKGKKRPFVEFRATDGEDDTMSL</sequence>
<evidence type="ECO:0000313" key="2">
    <source>
        <dbReference type="Proteomes" id="UP001054945"/>
    </source>
</evidence>
<gene>
    <name evidence="1" type="ORF">CEXT_110701</name>
</gene>
<keyword evidence="2" id="KW-1185">Reference proteome</keyword>
<name>A0AAV4Y0W9_CAEEX</name>
<accession>A0AAV4Y0W9</accession>